<sequence length="63" mass="7456">MSLLSLLAYFLYFPVFYSDIKASSDSGIVREYITLSNHHFGTFELLVWSYGMYRIMAILVMFW</sequence>
<dbReference type="AlphaFoldDB" id="A0A0B0MPV7"/>
<organism evidence="1 2">
    <name type="scientific">Gossypium arboreum</name>
    <name type="common">Tree cotton</name>
    <name type="synonym">Gossypium nanking</name>
    <dbReference type="NCBI Taxonomy" id="29729"/>
    <lineage>
        <taxon>Eukaryota</taxon>
        <taxon>Viridiplantae</taxon>
        <taxon>Streptophyta</taxon>
        <taxon>Embryophyta</taxon>
        <taxon>Tracheophyta</taxon>
        <taxon>Spermatophyta</taxon>
        <taxon>Magnoliopsida</taxon>
        <taxon>eudicotyledons</taxon>
        <taxon>Gunneridae</taxon>
        <taxon>Pentapetalae</taxon>
        <taxon>rosids</taxon>
        <taxon>malvids</taxon>
        <taxon>Malvales</taxon>
        <taxon>Malvaceae</taxon>
        <taxon>Malvoideae</taxon>
        <taxon>Gossypium</taxon>
    </lineage>
</organism>
<evidence type="ECO:0000313" key="2">
    <source>
        <dbReference type="Proteomes" id="UP000032142"/>
    </source>
</evidence>
<gene>
    <name evidence="1" type="ORF">F383_20624</name>
</gene>
<dbReference type="Proteomes" id="UP000032142">
    <property type="component" value="Unassembled WGS sequence"/>
</dbReference>
<evidence type="ECO:0000313" key="1">
    <source>
        <dbReference type="EMBL" id="KHG00976.1"/>
    </source>
</evidence>
<dbReference type="EMBL" id="JRRC01162187">
    <property type="protein sequence ID" value="KHG00976.1"/>
    <property type="molecule type" value="Genomic_DNA"/>
</dbReference>
<proteinExistence type="predicted"/>
<keyword evidence="2" id="KW-1185">Reference proteome</keyword>
<name>A0A0B0MPV7_GOSAR</name>
<reference evidence="2" key="1">
    <citation type="submission" date="2014-09" db="EMBL/GenBank/DDBJ databases">
        <authorList>
            <person name="Mudge J."/>
            <person name="Ramaraj T."/>
            <person name="Lindquist I.E."/>
            <person name="Bharti A.K."/>
            <person name="Sundararajan A."/>
            <person name="Cameron C.T."/>
            <person name="Woodward J.E."/>
            <person name="May G.D."/>
            <person name="Brubaker C."/>
            <person name="Broadhvest J."/>
            <person name="Wilkins T.A."/>
        </authorList>
    </citation>
    <scope>NUCLEOTIDE SEQUENCE</scope>
    <source>
        <strain evidence="2">cv. AKA8401</strain>
    </source>
</reference>
<comment type="caution">
    <text evidence="1">The sequence shown here is derived from an EMBL/GenBank/DDBJ whole genome shotgun (WGS) entry which is preliminary data.</text>
</comment>
<accession>A0A0B0MPV7</accession>
<protein>
    <submittedName>
        <fullName evidence="1">Uncharacterized protein</fullName>
    </submittedName>
</protein>